<comment type="caution">
    <text evidence="4">The sequence shown here is derived from an EMBL/GenBank/DDBJ whole genome shotgun (WGS) entry which is preliminary data.</text>
</comment>
<organism evidence="4 5">
    <name type="scientific">Oceanobacillus longus</name>
    <dbReference type="NCBI Taxonomy" id="930120"/>
    <lineage>
        <taxon>Bacteria</taxon>
        <taxon>Bacillati</taxon>
        <taxon>Bacillota</taxon>
        <taxon>Bacilli</taxon>
        <taxon>Bacillales</taxon>
        <taxon>Bacillaceae</taxon>
        <taxon>Oceanobacillus</taxon>
    </lineage>
</organism>
<dbReference type="Proteomes" id="UP001595772">
    <property type="component" value="Unassembled WGS sequence"/>
</dbReference>
<dbReference type="PANTHER" id="PTHR44591:SF3">
    <property type="entry name" value="RESPONSE REGULATORY DOMAIN-CONTAINING PROTEIN"/>
    <property type="match status" value="1"/>
</dbReference>
<keyword evidence="1 2" id="KW-0597">Phosphoprotein</keyword>
<evidence type="ECO:0000259" key="3">
    <source>
        <dbReference type="PROSITE" id="PS50110"/>
    </source>
</evidence>
<dbReference type="RefSeq" id="WP_379497685.1">
    <property type="nucleotide sequence ID" value="NZ_JBHSAO010000011.1"/>
</dbReference>
<feature type="modified residue" description="4-aspartylphosphate" evidence="2">
    <location>
        <position position="53"/>
    </location>
</feature>
<dbReference type="SUPFAM" id="SSF52172">
    <property type="entry name" value="CheY-like"/>
    <property type="match status" value="1"/>
</dbReference>
<reference evidence="5" key="1">
    <citation type="journal article" date="2019" name="Int. J. Syst. Evol. Microbiol.">
        <title>The Global Catalogue of Microorganisms (GCM) 10K type strain sequencing project: providing services to taxonomists for standard genome sequencing and annotation.</title>
        <authorList>
            <consortium name="The Broad Institute Genomics Platform"/>
            <consortium name="The Broad Institute Genome Sequencing Center for Infectious Disease"/>
            <person name="Wu L."/>
            <person name="Ma J."/>
        </authorList>
    </citation>
    <scope>NUCLEOTIDE SEQUENCE [LARGE SCALE GENOMIC DNA]</scope>
    <source>
        <strain evidence="5">IBRC-M 10703</strain>
    </source>
</reference>
<accession>A0ABV8H2U6</accession>
<evidence type="ECO:0000256" key="1">
    <source>
        <dbReference type="ARBA" id="ARBA00022553"/>
    </source>
</evidence>
<dbReference type="Pfam" id="PF00072">
    <property type="entry name" value="Response_reg"/>
    <property type="match status" value="1"/>
</dbReference>
<dbReference type="EMBL" id="JBHSAO010000011">
    <property type="protein sequence ID" value="MFC4025195.1"/>
    <property type="molecule type" value="Genomic_DNA"/>
</dbReference>
<dbReference type="PROSITE" id="PS50110">
    <property type="entry name" value="RESPONSE_REGULATORY"/>
    <property type="match status" value="1"/>
</dbReference>
<dbReference type="SMART" id="SM00448">
    <property type="entry name" value="REC"/>
    <property type="match status" value="1"/>
</dbReference>
<name>A0ABV8H2U6_9BACI</name>
<dbReference type="InterPro" id="IPR011006">
    <property type="entry name" value="CheY-like_superfamily"/>
</dbReference>
<evidence type="ECO:0000313" key="4">
    <source>
        <dbReference type="EMBL" id="MFC4025195.1"/>
    </source>
</evidence>
<sequence>MSTILIADDSKFMRNWLISILQQYGYQDIVEATDGQIALERYKHIKPDIVILDITMPNVNGLTALKRIMEFDSKAKVILCSAMGTESNVIQGLQLGAMDFIVKPNFDNLINMLEKLNNITS</sequence>
<evidence type="ECO:0000256" key="2">
    <source>
        <dbReference type="PROSITE-ProRule" id="PRU00169"/>
    </source>
</evidence>
<feature type="domain" description="Response regulatory" evidence="3">
    <location>
        <begin position="3"/>
        <end position="118"/>
    </location>
</feature>
<protein>
    <submittedName>
        <fullName evidence="4">Response regulator</fullName>
    </submittedName>
</protein>
<dbReference type="PANTHER" id="PTHR44591">
    <property type="entry name" value="STRESS RESPONSE REGULATOR PROTEIN 1"/>
    <property type="match status" value="1"/>
</dbReference>
<keyword evidence="5" id="KW-1185">Reference proteome</keyword>
<dbReference type="InterPro" id="IPR001789">
    <property type="entry name" value="Sig_transdc_resp-reg_receiver"/>
</dbReference>
<gene>
    <name evidence="4" type="ORF">ACFOUV_15475</name>
</gene>
<dbReference type="Gene3D" id="3.40.50.2300">
    <property type="match status" value="1"/>
</dbReference>
<dbReference type="InterPro" id="IPR050595">
    <property type="entry name" value="Bact_response_regulator"/>
</dbReference>
<evidence type="ECO:0000313" key="5">
    <source>
        <dbReference type="Proteomes" id="UP001595772"/>
    </source>
</evidence>
<proteinExistence type="predicted"/>